<dbReference type="InterPro" id="IPR002585">
    <property type="entry name" value="Cyt-d_ubiquinol_oxidase_su_1"/>
</dbReference>
<evidence type="ECO:0000256" key="6">
    <source>
        <dbReference type="ARBA" id="ARBA00022617"/>
    </source>
</evidence>
<evidence type="ECO:0000256" key="3">
    <source>
        <dbReference type="ARBA" id="ARBA00022448"/>
    </source>
</evidence>
<sequence length="529" mass="57960">MIEQISTGLIDWSRAQFAMTAMYHWLFVPLTLGLAMIMGIMETIYVKTGDSFWKQTAKFWMKIFGINFAIGVATGLILEFQFGTNWSNYSWFVGDIFGAPLAIEGILAFFMEATFIAVMFFGWNKVSKGFHLTSTWLTGIGATISAWWILVANTWMQHPVGMEFNPETVRNEMVDFWAVAFQPMAVTKFFHSVLSGWVLGAAFVIGVSCWYLLRKRHQRFATSSIKVASVFGIVAALVVAFTGDKSGYEVAQHQPMKLAALEGLEQGGTSQGLEVVAGIKIPNMLSFLATRTADGYVPGIENILEGGYTMPNGETALPAEVKMARGRIAIQALADFRQAQEAGDAQAAAQARAVLDKHIAYFGYGYIEKPADLVPHVDVLFWAFRVMVGLGLYFIAFFVVSWFLNRKGLLSGDKFRWLKILAIVSIPLAMVAGQAGWMVAEMGRQPWAIQDLLPVNAAVSALSPASVKTTFFIFLALFTILLVAEIGIMVKAIRKGPEKVDGLSGKLPAETVPAAGGSLSGVERDSDNK</sequence>
<name>A0A9D9H0K4_9BACT</name>
<keyword evidence="8 13" id="KW-0479">Metal-binding</keyword>
<feature type="transmembrane region" description="Helical" evidence="13">
    <location>
        <begin position="189"/>
        <end position="213"/>
    </location>
</feature>
<reference evidence="15" key="1">
    <citation type="submission" date="2020-10" db="EMBL/GenBank/DDBJ databases">
        <authorList>
            <person name="Gilroy R."/>
        </authorList>
    </citation>
    <scope>NUCLEOTIDE SEQUENCE</scope>
    <source>
        <strain evidence="15">2889</strain>
    </source>
</reference>
<evidence type="ECO:0000256" key="14">
    <source>
        <dbReference type="SAM" id="MobiDB-lite"/>
    </source>
</evidence>
<keyword evidence="9 13" id="KW-0249">Electron transport</keyword>
<evidence type="ECO:0000256" key="12">
    <source>
        <dbReference type="ARBA" id="ARBA00023136"/>
    </source>
</evidence>
<dbReference type="GO" id="GO:0009055">
    <property type="term" value="F:electron transfer activity"/>
    <property type="evidence" value="ECO:0007669"/>
    <property type="project" value="UniProtKB-UniRule"/>
</dbReference>
<feature type="transmembrane region" description="Helical" evidence="13">
    <location>
        <begin position="417"/>
        <end position="437"/>
    </location>
</feature>
<dbReference type="GO" id="GO:0016682">
    <property type="term" value="F:oxidoreductase activity, acting on diphenols and related substances as donors, oxygen as acceptor"/>
    <property type="evidence" value="ECO:0007669"/>
    <property type="project" value="TreeGrafter"/>
</dbReference>
<feature type="transmembrane region" description="Helical" evidence="13">
    <location>
        <begin position="98"/>
        <end position="123"/>
    </location>
</feature>
<keyword evidence="5" id="KW-0997">Cell inner membrane</keyword>
<evidence type="ECO:0000256" key="2">
    <source>
        <dbReference type="ARBA" id="ARBA00009819"/>
    </source>
</evidence>
<evidence type="ECO:0000313" key="15">
    <source>
        <dbReference type="EMBL" id="MBO8431901.1"/>
    </source>
</evidence>
<gene>
    <name evidence="15" type="ORF">IAB08_01225</name>
</gene>
<dbReference type="AlphaFoldDB" id="A0A9D9H0K4"/>
<dbReference type="PIRSF" id="PIRSF006446">
    <property type="entry name" value="Cyt_quinol_oxidase_1"/>
    <property type="match status" value="1"/>
</dbReference>
<feature type="region of interest" description="Disordered" evidence="14">
    <location>
        <begin position="501"/>
        <end position="529"/>
    </location>
</feature>
<protein>
    <submittedName>
        <fullName evidence="15">Cytochrome ubiquinol oxidase subunit I</fullName>
    </submittedName>
</protein>
<dbReference type="GO" id="GO:0046872">
    <property type="term" value="F:metal ion binding"/>
    <property type="evidence" value="ECO:0007669"/>
    <property type="project" value="UniProtKB-UniRule"/>
</dbReference>
<keyword evidence="11 13" id="KW-0408">Iron</keyword>
<evidence type="ECO:0000313" key="16">
    <source>
        <dbReference type="Proteomes" id="UP000823612"/>
    </source>
</evidence>
<feature type="transmembrane region" description="Helical" evidence="13">
    <location>
        <begin position="22"/>
        <end position="47"/>
    </location>
</feature>
<feature type="transmembrane region" description="Helical" evidence="13">
    <location>
        <begin position="135"/>
        <end position="156"/>
    </location>
</feature>
<dbReference type="EMBL" id="JADIMZ010000016">
    <property type="protein sequence ID" value="MBO8431901.1"/>
    <property type="molecule type" value="Genomic_DNA"/>
</dbReference>
<feature type="transmembrane region" description="Helical" evidence="13">
    <location>
        <begin position="379"/>
        <end position="405"/>
    </location>
</feature>
<evidence type="ECO:0000256" key="11">
    <source>
        <dbReference type="ARBA" id="ARBA00023004"/>
    </source>
</evidence>
<keyword evidence="3 13" id="KW-0813">Transport</keyword>
<evidence type="ECO:0000256" key="4">
    <source>
        <dbReference type="ARBA" id="ARBA00022475"/>
    </source>
</evidence>
<keyword evidence="10 13" id="KW-1133">Transmembrane helix</keyword>
<evidence type="ECO:0000256" key="1">
    <source>
        <dbReference type="ARBA" id="ARBA00004429"/>
    </source>
</evidence>
<keyword evidence="4 13" id="KW-1003">Cell membrane</keyword>
<evidence type="ECO:0000256" key="9">
    <source>
        <dbReference type="ARBA" id="ARBA00022982"/>
    </source>
</evidence>
<dbReference type="Pfam" id="PF01654">
    <property type="entry name" value="Cyt_bd_oxida_I"/>
    <property type="match status" value="1"/>
</dbReference>
<dbReference type="GO" id="GO:0020037">
    <property type="term" value="F:heme binding"/>
    <property type="evidence" value="ECO:0007669"/>
    <property type="project" value="TreeGrafter"/>
</dbReference>
<dbReference type="PANTHER" id="PTHR30365:SF0">
    <property type="entry name" value="CYTOCHROME BD-I UBIQUINOL OXIDASE SUBUNIT 1"/>
    <property type="match status" value="1"/>
</dbReference>
<evidence type="ECO:0000256" key="5">
    <source>
        <dbReference type="ARBA" id="ARBA00022519"/>
    </source>
</evidence>
<reference evidence="15" key="2">
    <citation type="journal article" date="2021" name="PeerJ">
        <title>Extensive microbial diversity within the chicken gut microbiome revealed by metagenomics and culture.</title>
        <authorList>
            <person name="Gilroy R."/>
            <person name="Ravi A."/>
            <person name="Getino M."/>
            <person name="Pursley I."/>
            <person name="Horton D.L."/>
            <person name="Alikhan N.F."/>
            <person name="Baker D."/>
            <person name="Gharbi K."/>
            <person name="Hall N."/>
            <person name="Watson M."/>
            <person name="Adriaenssens E.M."/>
            <person name="Foster-Nyarko E."/>
            <person name="Jarju S."/>
            <person name="Secka A."/>
            <person name="Antonio M."/>
            <person name="Oren A."/>
            <person name="Chaudhuri R.R."/>
            <person name="La Ragione R."/>
            <person name="Hildebrand F."/>
            <person name="Pallen M.J."/>
        </authorList>
    </citation>
    <scope>NUCLEOTIDE SEQUENCE</scope>
    <source>
        <strain evidence="15">2889</strain>
    </source>
</reference>
<feature type="transmembrane region" description="Helical" evidence="13">
    <location>
        <begin position="225"/>
        <end position="243"/>
    </location>
</feature>
<comment type="subcellular location">
    <subcellularLocation>
        <location evidence="1">Cell inner membrane</location>
        <topology evidence="1">Multi-pass membrane protein</topology>
    </subcellularLocation>
</comment>
<organism evidence="15 16">
    <name type="scientific">Candidatus Pullibacteroides excrementavium</name>
    <dbReference type="NCBI Taxonomy" id="2840905"/>
    <lineage>
        <taxon>Bacteria</taxon>
        <taxon>Pseudomonadati</taxon>
        <taxon>Bacteroidota</taxon>
        <taxon>Bacteroidia</taxon>
        <taxon>Bacteroidales</taxon>
        <taxon>Candidatus Pullibacteroides</taxon>
    </lineage>
</organism>
<dbReference type="PANTHER" id="PTHR30365">
    <property type="entry name" value="CYTOCHROME D UBIQUINOL OXIDASE"/>
    <property type="match status" value="1"/>
</dbReference>
<comment type="similarity">
    <text evidence="2 13">Belongs to the cytochrome ubiquinol oxidase subunit 1 family.</text>
</comment>
<dbReference type="GO" id="GO:0070069">
    <property type="term" value="C:cytochrome complex"/>
    <property type="evidence" value="ECO:0007669"/>
    <property type="project" value="UniProtKB-UniRule"/>
</dbReference>
<keyword evidence="12 13" id="KW-0472">Membrane</keyword>
<keyword evidence="7 13" id="KW-0812">Transmembrane</keyword>
<dbReference type="GO" id="GO:0019646">
    <property type="term" value="P:aerobic electron transport chain"/>
    <property type="evidence" value="ECO:0007669"/>
    <property type="project" value="InterPro"/>
</dbReference>
<feature type="transmembrane region" description="Helical" evidence="13">
    <location>
        <begin position="59"/>
        <end position="78"/>
    </location>
</feature>
<proteinExistence type="inferred from homology"/>
<comment type="caution">
    <text evidence="15">The sequence shown here is derived from an EMBL/GenBank/DDBJ whole genome shotgun (WGS) entry which is preliminary data.</text>
</comment>
<evidence type="ECO:0000256" key="10">
    <source>
        <dbReference type="ARBA" id="ARBA00022989"/>
    </source>
</evidence>
<dbReference type="GO" id="GO:0005886">
    <property type="term" value="C:plasma membrane"/>
    <property type="evidence" value="ECO:0007669"/>
    <property type="project" value="UniProtKB-SubCell"/>
</dbReference>
<accession>A0A9D9H0K4</accession>
<evidence type="ECO:0000256" key="13">
    <source>
        <dbReference type="PIRNR" id="PIRNR006446"/>
    </source>
</evidence>
<dbReference type="Proteomes" id="UP000823612">
    <property type="component" value="Unassembled WGS sequence"/>
</dbReference>
<feature type="transmembrane region" description="Helical" evidence="13">
    <location>
        <begin position="471"/>
        <end position="490"/>
    </location>
</feature>
<keyword evidence="6 13" id="KW-0349">Heme</keyword>
<evidence type="ECO:0000256" key="7">
    <source>
        <dbReference type="ARBA" id="ARBA00022692"/>
    </source>
</evidence>
<evidence type="ECO:0000256" key="8">
    <source>
        <dbReference type="ARBA" id="ARBA00022723"/>
    </source>
</evidence>